<dbReference type="EMBL" id="JADIXZ010000003">
    <property type="protein sequence ID" value="MBK6300187.1"/>
    <property type="molecule type" value="Genomic_DNA"/>
</dbReference>
<dbReference type="AlphaFoldDB" id="A0A934X379"/>
<organism evidence="2 3">
    <name type="scientific">Candidatus Phosphoribacter hodrii</name>
    <dbReference type="NCBI Taxonomy" id="2953743"/>
    <lineage>
        <taxon>Bacteria</taxon>
        <taxon>Bacillati</taxon>
        <taxon>Actinomycetota</taxon>
        <taxon>Actinomycetes</taxon>
        <taxon>Micrococcales</taxon>
        <taxon>Dermatophilaceae</taxon>
        <taxon>Candidatus Phosphoribacter</taxon>
    </lineage>
</organism>
<protein>
    <submittedName>
        <fullName evidence="2">Uncharacterized protein</fullName>
    </submittedName>
</protein>
<dbReference type="Proteomes" id="UP000718281">
    <property type="component" value="Unassembled WGS sequence"/>
</dbReference>
<reference evidence="2 3" key="1">
    <citation type="submission" date="2020-10" db="EMBL/GenBank/DDBJ databases">
        <title>Connecting structure to function with the recovery of over 1000 high-quality activated sludge metagenome-assembled genomes encoding full-length rRNA genes using long-read sequencing.</title>
        <authorList>
            <person name="Singleton C.M."/>
            <person name="Petriglieri F."/>
            <person name="Kristensen J.M."/>
            <person name="Kirkegaard R.H."/>
            <person name="Michaelsen T.Y."/>
            <person name="Andersen M.H."/>
            <person name="Karst S.M."/>
            <person name="Dueholm M.S."/>
            <person name="Nielsen P.H."/>
            <person name="Albertsen M."/>
        </authorList>
    </citation>
    <scope>NUCLEOTIDE SEQUENCE [LARGE SCALE GENOMIC DNA]</scope>
    <source>
        <strain evidence="2">AalE_18-Q3-R2-46_BAT3C.188</strain>
    </source>
</reference>
<name>A0A934X379_9MICO</name>
<sequence length="251" mass="27033">MRFEQSLPEELQTMTTSGGGLCSGASWDDSDELIRVAGLLDQIAAEVSPLRRFTLARSLILDPFREGGADSPATGLQDLTVCGGDLDEPWDHPWDDAQDRATSRLPLLESAAWAAMRYQVEFTIDGRKERARLEPHFKGPDSTDPLDTDVQSKDLVDVWRALAKLVTAPGARAALSHLVFQSAGGREHAQVAAAAYIELSMAERRAADMVLSARVAVRLARAVGDTALGARAIEALERIAECCVLASAVHG</sequence>
<accession>A0A934X379</accession>
<gene>
    <name evidence="2" type="ORF">IPF40_03745</name>
</gene>
<feature type="region of interest" description="Disordered" evidence="1">
    <location>
        <begin position="1"/>
        <end position="21"/>
    </location>
</feature>
<evidence type="ECO:0000313" key="2">
    <source>
        <dbReference type="EMBL" id="MBK6300187.1"/>
    </source>
</evidence>
<evidence type="ECO:0000256" key="1">
    <source>
        <dbReference type="SAM" id="MobiDB-lite"/>
    </source>
</evidence>
<evidence type="ECO:0000313" key="3">
    <source>
        <dbReference type="Proteomes" id="UP000718281"/>
    </source>
</evidence>
<proteinExistence type="predicted"/>
<comment type="caution">
    <text evidence="2">The sequence shown here is derived from an EMBL/GenBank/DDBJ whole genome shotgun (WGS) entry which is preliminary data.</text>
</comment>